<reference evidence="6 7" key="2">
    <citation type="journal article" date="2012" name="Stand. Genomic Sci.">
        <title>Complete genome sequence of the moderately thermophilic mineral-sulfide-oxidizing firmicute Sulfobacillus acidophilus type strain (NAL(T)).</title>
        <authorList>
            <person name="Anderson I."/>
            <person name="Chertkov O."/>
            <person name="Chen A."/>
            <person name="Saunders E."/>
            <person name="Lapidus A."/>
            <person name="Nolan M."/>
            <person name="Lucas S."/>
            <person name="Hammon N."/>
            <person name="Deshpande S."/>
            <person name="Cheng J.F."/>
            <person name="Han C."/>
            <person name="Tapia R."/>
            <person name="Goodwin L.A."/>
            <person name="Pitluck S."/>
            <person name="Liolios K."/>
            <person name="Pagani I."/>
            <person name="Ivanova N."/>
            <person name="Mikhailova N."/>
            <person name="Pati A."/>
            <person name="Palaniappan K."/>
            <person name="Land M."/>
            <person name="Pan C."/>
            <person name="Rohde M."/>
            <person name="Pukall R."/>
            <person name="Goker M."/>
            <person name="Detter J.C."/>
            <person name="Woyke T."/>
            <person name="Bristow J."/>
            <person name="Eisen J.A."/>
            <person name="Markowitz V."/>
            <person name="Hugenholtz P."/>
            <person name="Kyrpides N.C."/>
            <person name="Klenk H.P."/>
            <person name="Mavromatis K."/>
        </authorList>
    </citation>
    <scope>NUCLEOTIDE SEQUENCE [LARGE SCALE GENOMIC DNA]</scope>
    <source>
        <strain evidence="7">ATCC 700253 / DSM 10332 / NAL</strain>
    </source>
</reference>
<evidence type="ECO:0000313" key="6">
    <source>
        <dbReference type="EMBL" id="AEW06701.1"/>
    </source>
</evidence>
<proteinExistence type="inferred from homology"/>
<dbReference type="Proteomes" id="UP000005439">
    <property type="component" value="Chromosome"/>
</dbReference>
<evidence type="ECO:0000256" key="1">
    <source>
        <dbReference type="ARBA" id="ARBA00010838"/>
    </source>
</evidence>
<dbReference type="EMBL" id="CP003179">
    <property type="protein sequence ID" value="AEW06701.1"/>
    <property type="molecule type" value="Genomic_DNA"/>
</dbReference>
<dbReference type="KEGG" id="sap:Sulac_3255"/>
<organism evidence="6 7">
    <name type="scientific">Sulfobacillus acidophilus (strain ATCC 700253 / DSM 10332 / NAL)</name>
    <dbReference type="NCBI Taxonomy" id="679936"/>
    <lineage>
        <taxon>Bacteria</taxon>
        <taxon>Bacillati</taxon>
        <taxon>Bacillota</taxon>
        <taxon>Clostridia</taxon>
        <taxon>Eubacteriales</taxon>
        <taxon>Clostridiales Family XVII. Incertae Sedis</taxon>
        <taxon>Sulfobacillus</taxon>
    </lineage>
</organism>
<sequence>MSPSWPSYWPPFLWGVATSSHQIEGDNQNDWTLWEEQGRVPEPSGKATNHWQHWPDDFALLSEIGVNAYRFSIEWSRIQPAPDRFDSAAIRQYRNMIAFLRQNHIVPVLTLHHFTLPLWVSRQQGVQNPRFAEWFRRYTDVVMNELGDLVDLYVTINEPMVLVVMGYLIRRWPPGKTGFRRALGVIDHLVEAHHDAYAVIKKARPNAWVGLAHHVIDFQPFNPRNPLDRMDARLLRYLMNRRVIRLVGTQQDFLGMNYYTRQYARWYRGLHPLTTRGGQLLTDMGWEIQPEGLETVVHDIPLTDRPVLITENGIATEDDALRQQYLRRHLTIVANLQQQGFAIRGYFYWSFLDNFEWAEGYRPRFGLVGIDYQTEERQIRPSAHWYRRVIEANRSRYPISVPEE</sequence>
<gene>
    <name evidence="6" type="ordered locus">Sulac_3255</name>
</gene>
<dbReference type="STRING" id="679936.Sulac_3255"/>
<dbReference type="PRINTS" id="PR00131">
    <property type="entry name" value="GLHYDRLASE1"/>
</dbReference>
<accession>G8TSK9</accession>
<dbReference type="InterPro" id="IPR001360">
    <property type="entry name" value="Glyco_hydro_1"/>
</dbReference>
<dbReference type="HOGENOM" id="CLU_001859_1_3_9"/>
<keyword evidence="2 6" id="KW-0378">Hydrolase</keyword>
<evidence type="ECO:0000313" key="7">
    <source>
        <dbReference type="Proteomes" id="UP000005439"/>
    </source>
</evidence>
<dbReference type="SUPFAM" id="SSF51445">
    <property type="entry name" value="(Trans)glycosidases"/>
    <property type="match status" value="1"/>
</dbReference>
<evidence type="ECO:0000256" key="4">
    <source>
        <dbReference type="PROSITE-ProRule" id="PRU10055"/>
    </source>
</evidence>
<dbReference type="AlphaFoldDB" id="G8TSK9"/>
<name>G8TSK9_SULAD</name>
<comment type="similarity">
    <text evidence="1 5">Belongs to the glycosyl hydrolase 1 family.</text>
</comment>
<feature type="active site" description="Nucleophile" evidence="4">
    <location>
        <position position="311"/>
    </location>
</feature>
<evidence type="ECO:0000256" key="3">
    <source>
        <dbReference type="ARBA" id="ARBA00023295"/>
    </source>
</evidence>
<dbReference type="GO" id="GO:0008422">
    <property type="term" value="F:beta-glucosidase activity"/>
    <property type="evidence" value="ECO:0007669"/>
    <property type="project" value="UniProtKB-EC"/>
</dbReference>
<dbReference type="InterPro" id="IPR018120">
    <property type="entry name" value="Glyco_hydro_1_AS"/>
</dbReference>
<dbReference type="PANTHER" id="PTHR10353">
    <property type="entry name" value="GLYCOSYL HYDROLASE"/>
    <property type="match status" value="1"/>
</dbReference>
<dbReference type="PROSITE" id="PS00572">
    <property type="entry name" value="GLYCOSYL_HYDROL_F1_1"/>
    <property type="match status" value="1"/>
</dbReference>
<protein>
    <submittedName>
        <fullName evidence="6">Glycosyl hydrolase family 1</fullName>
        <ecNumber evidence="6">3.2.1.21</ecNumber>
    </submittedName>
</protein>
<dbReference type="PANTHER" id="PTHR10353:SF209">
    <property type="entry name" value="GALACTOLIPID GALACTOSYLTRANSFERASE SFR2, CHLOROPLASTIC"/>
    <property type="match status" value="1"/>
</dbReference>
<evidence type="ECO:0000256" key="5">
    <source>
        <dbReference type="RuleBase" id="RU003690"/>
    </source>
</evidence>
<dbReference type="GO" id="GO:0005975">
    <property type="term" value="P:carbohydrate metabolic process"/>
    <property type="evidence" value="ECO:0007669"/>
    <property type="project" value="InterPro"/>
</dbReference>
<dbReference type="InterPro" id="IPR017853">
    <property type="entry name" value="GH"/>
</dbReference>
<evidence type="ECO:0000256" key="2">
    <source>
        <dbReference type="ARBA" id="ARBA00022801"/>
    </source>
</evidence>
<keyword evidence="7" id="KW-1185">Reference proteome</keyword>
<dbReference type="EC" id="3.2.1.21" evidence="6"/>
<reference evidence="7" key="1">
    <citation type="submission" date="2011-12" db="EMBL/GenBank/DDBJ databases">
        <title>The complete genome of chromosome of Sulfobacillus acidophilus DSM 10332.</title>
        <authorList>
            <person name="Lucas S."/>
            <person name="Han J."/>
            <person name="Lapidus A."/>
            <person name="Bruce D."/>
            <person name="Goodwin L."/>
            <person name="Pitluck S."/>
            <person name="Peters L."/>
            <person name="Kyrpides N."/>
            <person name="Mavromatis K."/>
            <person name="Ivanova N."/>
            <person name="Mikhailova N."/>
            <person name="Chertkov O."/>
            <person name="Saunders E."/>
            <person name="Detter J.C."/>
            <person name="Tapia R."/>
            <person name="Han C."/>
            <person name="Land M."/>
            <person name="Hauser L."/>
            <person name="Markowitz V."/>
            <person name="Cheng J.-F."/>
            <person name="Hugenholtz P."/>
            <person name="Woyke T."/>
            <person name="Wu D."/>
            <person name="Pukall R."/>
            <person name="Gehrich-Schroeter G."/>
            <person name="Schneider S."/>
            <person name="Klenk H.-P."/>
            <person name="Eisen J.A."/>
        </authorList>
    </citation>
    <scope>NUCLEOTIDE SEQUENCE [LARGE SCALE GENOMIC DNA]</scope>
    <source>
        <strain evidence="7">ATCC 700253 / DSM 10332 / NAL</strain>
    </source>
</reference>
<keyword evidence="3 6" id="KW-0326">Glycosidase</keyword>
<dbReference type="PATRIC" id="fig|679936.5.peg.3366"/>
<dbReference type="Pfam" id="PF00232">
    <property type="entry name" value="Glyco_hydro_1"/>
    <property type="match status" value="2"/>
</dbReference>
<dbReference type="Gene3D" id="3.20.20.80">
    <property type="entry name" value="Glycosidases"/>
    <property type="match status" value="1"/>
</dbReference>